<dbReference type="InterPro" id="IPR001296">
    <property type="entry name" value="Glyco_trans_1"/>
</dbReference>
<sequence length="404" mass="46893">MNIWIFNHYAVGPNSSGITRHFDLAKELVLLGHNVTIFASSFNHQKREEEQNYDKDDYFNYKEYSGVKFYWLKTTSYYKNDHKRILNMFSYTYRANKLAKIVKEKPDIVIGSLMHPLAAILGYKVAKRKKAKFYFEERDLWPQSLVDLGKISPNNPIVKVLGELELFLYKKADKIIVLFDKAPEYVKKKGIAQEKVIYLPNGVDINRYHTKSVLPETHLHALEEQKSKFLLIYTGAHSLANYLEAMVDIAIKVDRYDKNIHFVLIGDGPEKQSIIKKAEDHNLKNITFLPPIQKEFIPSILNYADAGIITMRNAEVYKWGISLNKMFDYMAASLPIFMLSNLKDTVITRNNLGIVSDGVDQITNEILRVSKDQKLLQEYSKNSYKYGESNHTWSMLARRLESHF</sequence>
<feature type="domain" description="Glycosyl transferase family 1" evidence="1">
    <location>
        <begin position="223"/>
        <end position="385"/>
    </location>
</feature>
<comment type="caution">
    <text evidence="3">The sequence shown here is derived from an EMBL/GenBank/DDBJ whole genome shotgun (WGS) entry which is preliminary data.</text>
</comment>
<feature type="domain" description="Glycosyltransferase subfamily 4-like N-terminal" evidence="2">
    <location>
        <begin position="22"/>
        <end position="207"/>
    </location>
</feature>
<keyword evidence="4" id="KW-1185">Reference proteome</keyword>
<dbReference type="Gene3D" id="3.40.50.2000">
    <property type="entry name" value="Glycogen Phosphorylase B"/>
    <property type="match status" value="2"/>
</dbReference>
<dbReference type="PANTHER" id="PTHR45947:SF3">
    <property type="entry name" value="SULFOQUINOVOSYL TRANSFERASE SQD2"/>
    <property type="match status" value="1"/>
</dbReference>
<evidence type="ECO:0000313" key="4">
    <source>
        <dbReference type="Proteomes" id="UP000285456"/>
    </source>
</evidence>
<protein>
    <submittedName>
        <fullName evidence="3">Glycosyltransferase WbuB</fullName>
    </submittedName>
</protein>
<dbReference type="InterPro" id="IPR028098">
    <property type="entry name" value="Glyco_trans_4-like_N"/>
</dbReference>
<dbReference type="Pfam" id="PF13439">
    <property type="entry name" value="Glyco_transf_4"/>
    <property type="match status" value="1"/>
</dbReference>
<evidence type="ECO:0000313" key="3">
    <source>
        <dbReference type="EMBL" id="RHW30397.1"/>
    </source>
</evidence>
<name>A0A417YCP9_9BACI</name>
<reference evidence="3 4" key="1">
    <citation type="journal article" date="2007" name="Int. J. Syst. Evol. Microbiol.">
        <title>Oceanobacillus profundus sp. nov., isolated from a deep-sea sediment core.</title>
        <authorList>
            <person name="Kim Y.G."/>
            <person name="Choi D.H."/>
            <person name="Hyun S."/>
            <person name="Cho B.C."/>
        </authorList>
    </citation>
    <scope>NUCLEOTIDE SEQUENCE [LARGE SCALE GENOMIC DNA]</scope>
    <source>
        <strain evidence="3 4">DSM 18246</strain>
    </source>
</reference>
<dbReference type="InterPro" id="IPR050194">
    <property type="entry name" value="Glycosyltransferase_grp1"/>
</dbReference>
<dbReference type="CDD" id="cd03794">
    <property type="entry name" value="GT4_WbuB-like"/>
    <property type="match status" value="1"/>
</dbReference>
<organism evidence="3 4">
    <name type="scientific">Oceanobacillus profundus</name>
    <dbReference type="NCBI Taxonomy" id="372463"/>
    <lineage>
        <taxon>Bacteria</taxon>
        <taxon>Bacillati</taxon>
        <taxon>Bacillota</taxon>
        <taxon>Bacilli</taxon>
        <taxon>Bacillales</taxon>
        <taxon>Bacillaceae</taxon>
        <taxon>Oceanobacillus</taxon>
    </lineage>
</organism>
<dbReference type="PANTHER" id="PTHR45947">
    <property type="entry name" value="SULFOQUINOVOSYL TRANSFERASE SQD2"/>
    <property type="match status" value="1"/>
</dbReference>
<gene>
    <name evidence="3" type="ORF">D1B32_17665</name>
</gene>
<dbReference type="AlphaFoldDB" id="A0A417YCP9"/>
<dbReference type="SUPFAM" id="SSF53756">
    <property type="entry name" value="UDP-Glycosyltransferase/glycogen phosphorylase"/>
    <property type="match status" value="1"/>
</dbReference>
<dbReference type="OrthoDB" id="9811902at2"/>
<dbReference type="GO" id="GO:0016758">
    <property type="term" value="F:hexosyltransferase activity"/>
    <property type="evidence" value="ECO:0007669"/>
    <property type="project" value="TreeGrafter"/>
</dbReference>
<proteinExistence type="predicted"/>
<dbReference type="Pfam" id="PF00534">
    <property type="entry name" value="Glycos_transf_1"/>
    <property type="match status" value="1"/>
</dbReference>
<evidence type="ECO:0000259" key="1">
    <source>
        <dbReference type="Pfam" id="PF00534"/>
    </source>
</evidence>
<dbReference type="RefSeq" id="WP_118890029.1">
    <property type="nucleotide sequence ID" value="NZ_PHUT01000001.1"/>
</dbReference>
<evidence type="ECO:0000259" key="2">
    <source>
        <dbReference type="Pfam" id="PF13439"/>
    </source>
</evidence>
<dbReference type="Proteomes" id="UP000285456">
    <property type="component" value="Unassembled WGS sequence"/>
</dbReference>
<dbReference type="EMBL" id="QWEH01000014">
    <property type="protein sequence ID" value="RHW30397.1"/>
    <property type="molecule type" value="Genomic_DNA"/>
</dbReference>
<keyword evidence="3" id="KW-0808">Transferase</keyword>
<accession>A0A417YCP9</accession>